<evidence type="ECO:0000313" key="8">
    <source>
        <dbReference type="Proteomes" id="UP000274762"/>
    </source>
</evidence>
<accession>A0A495JYQ3</accession>
<feature type="domain" description="FAD dependent oxidoreductase" evidence="6">
    <location>
        <begin position="41"/>
        <end position="397"/>
    </location>
</feature>
<evidence type="ECO:0000256" key="3">
    <source>
        <dbReference type="ARBA" id="ARBA00022827"/>
    </source>
</evidence>
<organism evidence="7 8">
    <name type="scientific">Williamsia marianensis</name>
    <dbReference type="NCBI Taxonomy" id="85044"/>
    <lineage>
        <taxon>Bacteria</taxon>
        <taxon>Bacillati</taxon>
        <taxon>Actinomycetota</taxon>
        <taxon>Actinomycetes</taxon>
        <taxon>Mycobacteriales</taxon>
        <taxon>Nocardiaceae</taxon>
        <taxon>Williamsia</taxon>
    </lineage>
</organism>
<comment type="similarity">
    <text evidence="5">Belongs to the L2HGDH family.</text>
</comment>
<dbReference type="Pfam" id="PF01266">
    <property type="entry name" value="DAO"/>
    <property type="match status" value="1"/>
</dbReference>
<evidence type="ECO:0000256" key="2">
    <source>
        <dbReference type="ARBA" id="ARBA00022630"/>
    </source>
</evidence>
<dbReference type="Gene3D" id="3.50.50.60">
    <property type="entry name" value="FAD/NAD(P)-binding domain"/>
    <property type="match status" value="1"/>
</dbReference>
<evidence type="ECO:0000313" key="7">
    <source>
        <dbReference type="EMBL" id="RKR93452.1"/>
    </source>
</evidence>
<comment type="cofactor">
    <cofactor evidence="1">
        <name>FAD</name>
        <dbReference type="ChEBI" id="CHEBI:57692"/>
    </cofactor>
</comment>
<keyword evidence="3" id="KW-0274">FAD</keyword>
<dbReference type="InterPro" id="IPR036188">
    <property type="entry name" value="FAD/NAD-bd_sf"/>
</dbReference>
<name>A0A495JYQ3_WILMA</name>
<evidence type="ECO:0000259" key="6">
    <source>
        <dbReference type="Pfam" id="PF01266"/>
    </source>
</evidence>
<reference evidence="7 8" key="1">
    <citation type="submission" date="2018-10" db="EMBL/GenBank/DDBJ databases">
        <title>Sequencing the genomes of 1000 actinobacteria strains.</title>
        <authorList>
            <person name="Klenk H.-P."/>
        </authorList>
    </citation>
    <scope>NUCLEOTIDE SEQUENCE [LARGE SCALE GENOMIC DNA]</scope>
    <source>
        <strain evidence="7 8">DSM 44343</strain>
    </source>
</reference>
<comment type="caution">
    <text evidence="7">The sequence shown here is derived from an EMBL/GenBank/DDBJ whole genome shotgun (WGS) entry which is preliminary data.</text>
</comment>
<dbReference type="InterPro" id="IPR006076">
    <property type="entry name" value="FAD-dep_OxRdtase"/>
</dbReference>
<dbReference type="AlphaFoldDB" id="A0A495JYQ3"/>
<dbReference type="Proteomes" id="UP000274762">
    <property type="component" value="Unassembled WGS sequence"/>
</dbReference>
<dbReference type="Gene3D" id="3.30.9.10">
    <property type="entry name" value="D-Amino Acid Oxidase, subunit A, domain 2"/>
    <property type="match status" value="1"/>
</dbReference>
<gene>
    <name evidence="7" type="ORF">DFJ75_0236</name>
</gene>
<dbReference type="GO" id="GO:0047545">
    <property type="term" value="F:(S)-2-hydroxyglutarate dehydrogenase activity"/>
    <property type="evidence" value="ECO:0007669"/>
    <property type="project" value="TreeGrafter"/>
</dbReference>
<evidence type="ECO:0000256" key="1">
    <source>
        <dbReference type="ARBA" id="ARBA00001974"/>
    </source>
</evidence>
<keyword evidence="2" id="KW-0285">Flavoprotein</keyword>
<dbReference type="PANTHER" id="PTHR43104">
    <property type="entry name" value="L-2-HYDROXYGLUTARATE DEHYDROGENASE, MITOCHONDRIAL"/>
    <property type="match status" value="1"/>
</dbReference>
<proteinExistence type="inferred from homology"/>
<dbReference type="EMBL" id="RBKV01000001">
    <property type="protein sequence ID" value="RKR93452.1"/>
    <property type="molecule type" value="Genomic_DNA"/>
</dbReference>
<sequence length="402" mass="42511">MFIPYHHTVRIYQIASTATWTNSLAGTVGMRQTDTMTVTVDCLVIGAGVLGLAVARRLALGGRDVVLVDEADAIGTQTSSRNSEVVHAGIYYPRGSAKARHCVAGRQMLYRYCSDRAIDHRRIGKLIVATDSDQLARLDAIAAAAAANGVDDLRLLNRDDLATIEPGLDCAGALHSPSTGIIDSHGLMRGLHRDAEDAGATTALRTKMTGGHIGRGQLAVELDGTAISCRTVVNAAGLGAWDVARGIEGVPPETIPRRFLAKGNYFVLESGRVPFSQLVYPVPVGGGLGVHLTLDLAGQARFGPDVQWTDHIDYHVDAARADQFHAAIRRYWPGLPDNSLVPAYCGIRPKLSGPGDGDSDFLIQGPAAHGTPGLVNLFGIESPGLTSCLSIAEAVASIVDDR</sequence>
<protein>
    <submittedName>
        <fullName evidence="7">L-2-hydroxyglutarate oxidase LhgO</fullName>
    </submittedName>
</protein>
<dbReference type="SUPFAM" id="SSF51905">
    <property type="entry name" value="FAD/NAD(P)-binding domain"/>
    <property type="match status" value="1"/>
</dbReference>
<evidence type="ECO:0000256" key="5">
    <source>
        <dbReference type="ARBA" id="ARBA00037941"/>
    </source>
</evidence>
<dbReference type="PANTHER" id="PTHR43104:SF4">
    <property type="entry name" value="L-2-HYDROXYGLUTARATE DEHYDROGENASE, MITOCHONDRIAL"/>
    <property type="match status" value="1"/>
</dbReference>
<keyword evidence="4" id="KW-0560">Oxidoreductase</keyword>
<evidence type="ECO:0000256" key="4">
    <source>
        <dbReference type="ARBA" id="ARBA00023002"/>
    </source>
</evidence>